<dbReference type="EMBL" id="CM047582">
    <property type="protein sequence ID" value="KAI9915218.1"/>
    <property type="molecule type" value="Genomic_DNA"/>
</dbReference>
<proteinExistence type="predicted"/>
<evidence type="ECO:0000313" key="2">
    <source>
        <dbReference type="Proteomes" id="UP001163321"/>
    </source>
</evidence>
<comment type="caution">
    <text evidence="1">The sequence shown here is derived from an EMBL/GenBank/DDBJ whole genome shotgun (WGS) entry which is preliminary data.</text>
</comment>
<sequence length="61" mass="7396">MDKEAIAWVVPTGWVRLNFGYIILIHLTRGTRSEIRVTVKEKYEYRPNRSTKRNDRDIRYI</sequence>
<dbReference type="Proteomes" id="UP001163321">
    <property type="component" value="Chromosome 3"/>
</dbReference>
<gene>
    <name evidence="1" type="ORF">PsorP6_007309</name>
</gene>
<name>A0ACC0W8R9_9STRA</name>
<reference evidence="1 2" key="1">
    <citation type="journal article" date="2022" name="bioRxiv">
        <title>The genome of the oomycete Peronosclerospora sorghi, a cosmopolitan pathogen of maize and sorghum, is inflated with dispersed pseudogenes.</title>
        <authorList>
            <person name="Fletcher K."/>
            <person name="Martin F."/>
            <person name="Isakeit T."/>
            <person name="Cavanaugh K."/>
            <person name="Magill C."/>
            <person name="Michelmore R."/>
        </authorList>
    </citation>
    <scope>NUCLEOTIDE SEQUENCE [LARGE SCALE GENOMIC DNA]</scope>
    <source>
        <strain evidence="1">P6</strain>
    </source>
</reference>
<organism evidence="1 2">
    <name type="scientific">Peronosclerospora sorghi</name>
    <dbReference type="NCBI Taxonomy" id="230839"/>
    <lineage>
        <taxon>Eukaryota</taxon>
        <taxon>Sar</taxon>
        <taxon>Stramenopiles</taxon>
        <taxon>Oomycota</taxon>
        <taxon>Peronosporomycetes</taxon>
        <taxon>Peronosporales</taxon>
        <taxon>Peronosporaceae</taxon>
        <taxon>Peronosclerospora</taxon>
    </lineage>
</organism>
<keyword evidence="2" id="KW-1185">Reference proteome</keyword>
<protein>
    <submittedName>
        <fullName evidence="1">Uncharacterized protein</fullName>
    </submittedName>
</protein>
<accession>A0ACC0W8R9</accession>
<evidence type="ECO:0000313" key="1">
    <source>
        <dbReference type="EMBL" id="KAI9915218.1"/>
    </source>
</evidence>